<feature type="transmembrane region" description="Helical" evidence="1">
    <location>
        <begin position="23"/>
        <end position="56"/>
    </location>
</feature>
<dbReference type="EMBL" id="FMKA01000030">
    <property type="protein sequence ID" value="SCP99001.1"/>
    <property type="molecule type" value="Genomic_DNA"/>
</dbReference>
<evidence type="ECO:0000313" key="3">
    <source>
        <dbReference type="Proteomes" id="UP000199315"/>
    </source>
</evidence>
<organism evidence="2 3">
    <name type="scientific">Anaerobium acetethylicum</name>
    <dbReference type="NCBI Taxonomy" id="1619234"/>
    <lineage>
        <taxon>Bacteria</taxon>
        <taxon>Bacillati</taxon>
        <taxon>Bacillota</taxon>
        <taxon>Clostridia</taxon>
        <taxon>Lachnospirales</taxon>
        <taxon>Lachnospiraceae</taxon>
        <taxon>Anaerobium</taxon>
    </lineage>
</organism>
<sequence length="117" mass="12831">MEYYYQQDKQPVQNETTSSGSLAVASLILGITAFISACCIIAPIPIGAISIILGILSKGNDKKMPVNSKIGIAFSIAGLFLAIAITIYAIVWFVQNPDSEFMRQLMESYYEGYESTY</sequence>
<dbReference type="Proteomes" id="UP000199315">
    <property type="component" value="Unassembled WGS sequence"/>
</dbReference>
<keyword evidence="1" id="KW-0812">Transmembrane</keyword>
<dbReference type="AlphaFoldDB" id="A0A1D3TXE3"/>
<evidence type="ECO:0000313" key="2">
    <source>
        <dbReference type="EMBL" id="SCP99001.1"/>
    </source>
</evidence>
<keyword evidence="3" id="KW-1185">Reference proteome</keyword>
<protein>
    <recommendedName>
        <fullName evidence="4">DUF4190 domain-containing protein</fullName>
    </recommendedName>
</protein>
<name>A0A1D3TXE3_9FIRM</name>
<keyword evidence="1" id="KW-0472">Membrane</keyword>
<evidence type="ECO:0008006" key="4">
    <source>
        <dbReference type="Google" id="ProtNLM"/>
    </source>
</evidence>
<feature type="transmembrane region" description="Helical" evidence="1">
    <location>
        <begin position="68"/>
        <end position="94"/>
    </location>
</feature>
<evidence type="ECO:0000256" key="1">
    <source>
        <dbReference type="SAM" id="Phobius"/>
    </source>
</evidence>
<proteinExistence type="predicted"/>
<dbReference type="STRING" id="1619234.SAMN05421730_103030"/>
<gene>
    <name evidence="2" type="ORF">SAMN05421730_103030</name>
</gene>
<accession>A0A1D3TXE3</accession>
<reference evidence="2 3" key="1">
    <citation type="submission" date="2016-09" db="EMBL/GenBank/DDBJ databases">
        <authorList>
            <person name="Capua I."/>
            <person name="De Benedictis P."/>
            <person name="Joannis T."/>
            <person name="Lombin L.H."/>
            <person name="Cattoli G."/>
        </authorList>
    </citation>
    <scope>NUCLEOTIDE SEQUENCE [LARGE SCALE GENOMIC DNA]</scope>
    <source>
        <strain evidence="2 3">GluBS11</strain>
    </source>
</reference>
<dbReference type="RefSeq" id="WP_091236258.1">
    <property type="nucleotide sequence ID" value="NZ_FMKA01000030.1"/>
</dbReference>
<keyword evidence="1" id="KW-1133">Transmembrane helix</keyword>